<name>A0AAJ4GER7_LIMFE</name>
<sequence>MNVQVNSFTYNFTDGQINSAQVGLYGNNQATGEYINASVRINQADLNEGATFLTVNMTDIITIAKKKLAADTALKDATTTPQAQ</sequence>
<dbReference type="EMBL" id="CP050919">
    <property type="protein sequence ID" value="QIX58948.1"/>
    <property type="molecule type" value="Genomic_DNA"/>
</dbReference>
<evidence type="ECO:0000313" key="2">
    <source>
        <dbReference type="Proteomes" id="UP000503169"/>
    </source>
</evidence>
<evidence type="ECO:0000313" key="1">
    <source>
        <dbReference type="EMBL" id="QIX58948.1"/>
    </source>
</evidence>
<dbReference type="RefSeq" id="WP_168183531.1">
    <property type="nucleotide sequence ID" value="NZ_CP050919.1"/>
</dbReference>
<gene>
    <name evidence="1" type="ORF">HCY95_01387</name>
</gene>
<reference evidence="1 2" key="1">
    <citation type="submission" date="2020-04" db="EMBL/GenBank/DDBJ databases">
        <title>Novel strain L. Fermentum HFD1 producer antibacterial peptides.</title>
        <authorList>
            <person name="Ozhegov G.D."/>
            <person name="Pavlova A.S."/>
            <person name="Zhuravleva D.E."/>
            <person name="Gogoleva N.V."/>
            <person name="Shagimardanova E.I."/>
            <person name="Markelova M.I."/>
            <person name="Yarullina D.R."/>
            <person name="Kayumov A.R."/>
        </authorList>
    </citation>
    <scope>NUCLEOTIDE SEQUENCE [LARGE SCALE GENOMIC DNA]</scope>
    <source>
        <strain evidence="1 2">HFD1</strain>
    </source>
</reference>
<organism evidence="1 2">
    <name type="scientific">Limosilactobacillus fermentum</name>
    <name type="common">Lactobacillus fermentum</name>
    <dbReference type="NCBI Taxonomy" id="1613"/>
    <lineage>
        <taxon>Bacteria</taxon>
        <taxon>Bacillati</taxon>
        <taxon>Bacillota</taxon>
        <taxon>Bacilli</taxon>
        <taxon>Lactobacillales</taxon>
        <taxon>Lactobacillaceae</taxon>
        <taxon>Limosilactobacillus</taxon>
    </lineage>
</organism>
<accession>A0AAJ4GER7</accession>
<proteinExistence type="predicted"/>
<protein>
    <submittedName>
        <fullName evidence="1">Uncharacterized protein</fullName>
    </submittedName>
</protein>
<dbReference type="Proteomes" id="UP000503169">
    <property type="component" value="Chromosome"/>
</dbReference>
<dbReference type="AlphaFoldDB" id="A0AAJ4GER7"/>